<dbReference type="InterPro" id="IPR031973">
    <property type="entry name" value="Deltameth_res_prag01"/>
</dbReference>
<dbReference type="AlphaFoldDB" id="A0A0U2VC48"/>
<keyword evidence="1" id="KW-0472">Membrane</keyword>
<name>A0A0U2VC48_ACAPC</name>
<dbReference type="Pfam" id="PF16020">
    <property type="entry name" value="Deltameth_res"/>
    <property type="match status" value="1"/>
</dbReference>
<organism evidence="3">
    <name type="scientific">Acartia pacifica</name>
    <name type="common">Copepod</name>
    <dbReference type="NCBI Taxonomy" id="335913"/>
    <lineage>
        <taxon>Eukaryota</taxon>
        <taxon>Metazoa</taxon>
        <taxon>Ecdysozoa</taxon>
        <taxon>Arthropoda</taxon>
        <taxon>Crustacea</taxon>
        <taxon>Multicrustacea</taxon>
        <taxon>Hexanauplia</taxon>
        <taxon>Copepoda</taxon>
        <taxon>Calanoida</taxon>
        <taxon>Acartiidae</taxon>
        <taxon>Acartia</taxon>
    </lineage>
</organism>
<protein>
    <recommendedName>
        <fullName evidence="2">Deltamethrin resistance protein prag01 domain-containing protein</fullName>
    </recommendedName>
</protein>
<dbReference type="EMBL" id="KT754680">
    <property type="protein sequence ID" value="ALS04514.1"/>
    <property type="molecule type" value="mRNA"/>
</dbReference>
<sequence length="85" mass="9891">MNRGLFALREVVKVQRRRYASGQQARPSMEEYGVPTEPWKQVYERNQKKWNLQLAAGIVTFGATMAVFYNSVNFGTTPWHLLKNE</sequence>
<accession>A0A0U2VC48</accession>
<feature type="transmembrane region" description="Helical" evidence="1">
    <location>
        <begin position="50"/>
        <end position="69"/>
    </location>
</feature>
<evidence type="ECO:0000313" key="3">
    <source>
        <dbReference type="EMBL" id="ALS04514.1"/>
    </source>
</evidence>
<proteinExistence type="evidence at transcript level"/>
<reference evidence="3" key="1">
    <citation type="journal article" date="2015" name="Sci. Rep.">
        <title>Spliced leader RNA trans-splicing discovered in copepods.</title>
        <authorList>
            <person name="Yang F."/>
            <person name="Xu D."/>
            <person name="Zhuang Y."/>
            <person name="Yi X."/>
            <person name="Huang Y."/>
            <person name="Chen H."/>
            <person name="Lin S."/>
            <person name="Campbell D.A."/>
            <person name="Sturm N.R."/>
            <person name="Liu G."/>
            <person name="Zhang H."/>
        </authorList>
    </citation>
    <scope>NUCLEOTIDE SEQUENCE</scope>
</reference>
<evidence type="ECO:0000256" key="1">
    <source>
        <dbReference type="SAM" id="Phobius"/>
    </source>
</evidence>
<keyword evidence="1" id="KW-1133">Transmembrane helix</keyword>
<keyword evidence="1" id="KW-0812">Transmembrane</keyword>
<evidence type="ECO:0000259" key="2">
    <source>
        <dbReference type="Pfam" id="PF16020"/>
    </source>
</evidence>
<feature type="domain" description="Deltamethrin resistance protein prag01" evidence="2">
    <location>
        <begin position="34"/>
        <end position="74"/>
    </location>
</feature>